<keyword evidence="3" id="KW-1185">Reference proteome</keyword>
<sequence length="47" mass="5155">MIKRFSKNEKDFTLVELLVVIAIISILAAIIAPNAFKAVEKAKVARA</sequence>
<dbReference type="STRING" id="1121432.SAMN02745219_01726"/>
<dbReference type="AlphaFoldDB" id="A0A1M6GG71"/>
<proteinExistence type="predicted"/>
<feature type="transmembrane region" description="Helical" evidence="1">
    <location>
        <begin position="12"/>
        <end position="32"/>
    </location>
</feature>
<name>A0A1M6GG71_9FIRM</name>
<evidence type="ECO:0000256" key="1">
    <source>
        <dbReference type="SAM" id="Phobius"/>
    </source>
</evidence>
<keyword evidence="1" id="KW-0472">Membrane</keyword>
<dbReference type="SUPFAM" id="SSF54523">
    <property type="entry name" value="Pili subunits"/>
    <property type="match status" value="1"/>
</dbReference>
<organism evidence="2 3">
    <name type="scientific">Desulfofundulus thermosubterraneus DSM 16057</name>
    <dbReference type="NCBI Taxonomy" id="1121432"/>
    <lineage>
        <taxon>Bacteria</taxon>
        <taxon>Bacillati</taxon>
        <taxon>Bacillota</taxon>
        <taxon>Clostridia</taxon>
        <taxon>Eubacteriales</taxon>
        <taxon>Peptococcaceae</taxon>
        <taxon>Desulfofundulus</taxon>
    </lineage>
</organism>
<keyword evidence="1" id="KW-1133">Transmembrane helix</keyword>
<gene>
    <name evidence="2" type="ORF">SAMN02745219_01726</name>
</gene>
<keyword evidence="1" id="KW-0812">Transmembrane</keyword>
<dbReference type="RefSeq" id="WP_242656268.1">
    <property type="nucleotide sequence ID" value="NZ_FQZM01000019.1"/>
</dbReference>
<accession>A0A1M6GG71</accession>
<dbReference type="InterPro" id="IPR012902">
    <property type="entry name" value="N_methyl_site"/>
</dbReference>
<reference evidence="3" key="1">
    <citation type="submission" date="2016-11" db="EMBL/GenBank/DDBJ databases">
        <authorList>
            <person name="Varghese N."/>
            <person name="Submissions S."/>
        </authorList>
    </citation>
    <scope>NUCLEOTIDE SEQUENCE [LARGE SCALE GENOMIC DNA]</scope>
    <source>
        <strain evidence="3">DSM 16057</strain>
    </source>
</reference>
<dbReference type="EMBL" id="FQZM01000019">
    <property type="protein sequence ID" value="SHJ08964.1"/>
    <property type="molecule type" value="Genomic_DNA"/>
</dbReference>
<protein>
    <submittedName>
        <fullName evidence="2">Prepilin-type N-terminal cleavage/methylation domain-containing protein</fullName>
    </submittedName>
</protein>
<evidence type="ECO:0000313" key="2">
    <source>
        <dbReference type="EMBL" id="SHJ08964.1"/>
    </source>
</evidence>
<dbReference type="NCBIfam" id="TIGR02532">
    <property type="entry name" value="IV_pilin_GFxxxE"/>
    <property type="match status" value="1"/>
</dbReference>
<dbReference type="Pfam" id="PF07963">
    <property type="entry name" value="N_methyl"/>
    <property type="match status" value="1"/>
</dbReference>
<dbReference type="Proteomes" id="UP000184529">
    <property type="component" value="Unassembled WGS sequence"/>
</dbReference>
<evidence type="ECO:0000313" key="3">
    <source>
        <dbReference type="Proteomes" id="UP000184529"/>
    </source>
</evidence>
<dbReference type="Gene3D" id="3.30.700.10">
    <property type="entry name" value="Glycoprotein, Type 4 Pilin"/>
    <property type="match status" value="1"/>
</dbReference>
<dbReference type="InterPro" id="IPR045584">
    <property type="entry name" value="Pilin-like"/>
</dbReference>